<proteinExistence type="predicted"/>
<keyword evidence="1" id="KW-0444">Lipid biosynthesis</keyword>
<dbReference type="RefSeq" id="WP_144072335.1">
    <property type="nucleotide sequence ID" value="NZ_CP076128.1"/>
</dbReference>
<keyword evidence="5" id="KW-1185">Reference proteome</keyword>
<gene>
    <name evidence="4" type="ORF">KM029_05640</name>
</gene>
<dbReference type="PANTHER" id="PTHR38764">
    <property type="entry name" value="ACYL CARRIER PROTEIN PHOSPHODIESTERASE"/>
    <property type="match status" value="1"/>
</dbReference>
<dbReference type="EMBL" id="CP076128">
    <property type="protein sequence ID" value="QWG08417.1"/>
    <property type="molecule type" value="Genomic_DNA"/>
</dbReference>
<sequence length="197" mass="23728">MNYLAHLYLSRDNDEEMFGNFIGDFVKGKSYNHLPINVANGVRYHRFIDDFTDNHEITKEMAHRIRPHAKRYAMVVTDIYHDHFLALQWNTLANDKNLSEFANYFYQLPYWTKEWTPEKAVNMYPFLTKYDWLNAYKNFDGLTKVFGGMQNRIKNLAPIGNSVEWLKNDYDFFLDCHNIFFPELQTAFKKFRDNDRY</sequence>
<evidence type="ECO:0000256" key="1">
    <source>
        <dbReference type="ARBA" id="ARBA00022516"/>
    </source>
</evidence>
<protein>
    <submittedName>
        <fullName evidence="4">DUF479 domain-containing protein</fullName>
    </submittedName>
</protein>
<evidence type="ECO:0000256" key="2">
    <source>
        <dbReference type="ARBA" id="ARBA00022801"/>
    </source>
</evidence>
<dbReference type="Pfam" id="PF04336">
    <property type="entry name" value="ACP_PD"/>
    <property type="match status" value="1"/>
</dbReference>
<dbReference type="PANTHER" id="PTHR38764:SF1">
    <property type="entry name" value="ACYL CARRIER PROTEIN PHOSPHODIESTERASE"/>
    <property type="match status" value="1"/>
</dbReference>
<evidence type="ECO:0000313" key="4">
    <source>
        <dbReference type="EMBL" id="QWG08417.1"/>
    </source>
</evidence>
<keyword evidence="2" id="KW-0378">Hydrolase</keyword>
<dbReference type="PIRSF" id="PIRSF011489">
    <property type="entry name" value="DUF479"/>
    <property type="match status" value="1"/>
</dbReference>
<evidence type="ECO:0000313" key="5">
    <source>
        <dbReference type="Proteomes" id="UP000682802"/>
    </source>
</evidence>
<keyword evidence="3" id="KW-0443">Lipid metabolism</keyword>
<reference evidence="4 5" key="1">
    <citation type="submission" date="2021-05" db="EMBL/GenBank/DDBJ databases">
        <title>Comparative genomic studies on the polysaccharide-degrading batcterial strains of the Flammeovirga genus.</title>
        <authorList>
            <person name="Zewei F."/>
            <person name="Zheng Z."/>
            <person name="Yu L."/>
            <person name="Ruyue G."/>
            <person name="Yanhong M."/>
            <person name="Yuanyuan C."/>
            <person name="Jingyan G."/>
            <person name="Wenjun H."/>
        </authorList>
    </citation>
    <scope>NUCLEOTIDE SEQUENCE [LARGE SCALE GENOMIC DNA]</scope>
    <source>
        <strain evidence="4 5">YS10</strain>
    </source>
</reference>
<organism evidence="4 5">
    <name type="scientific">Flammeovirga kamogawensis</name>
    <dbReference type="NCBI Taxonomy" id="373891"/>
    <lineage>
        <taxon>Bacteria</taxon>
        <taxon>Pseudomonadati</taxon>
        <taxon>Bacteroidota</taxon>
        <taxon>Cytophagia</taxon>
        <taxon>Cytophagales</taxon>
        <taxon>Flammeovirgaceae</taxon>
        <taxon>Flammeovirga</taxon>
    </lineage>
</organism>
<name>A0ABX8GYK0_9BACT</name>
<dbReference type="InterPro" id="IPR007431">
    <property type="entry name" value="ACP_PD"/>
</dbReference>
<accession>A0ABX8GYK0</accession>
<evidence type="ECO:0000256" key="3">
    <source>
        <dbReference type="ARBA" id="ARBA00023098"/>
    </source>
</evidence>
<dbReference type="Proteomes" id="UP000682802">
    <property type="component" value="Chromosome 1"/>
</dbReference>